<reference evidence="1 2" key="1">
    <citation type="submission" date="2019-09" db="EMBL/GenBank/DDBJ databases">
        <authorList>
            <person name="Chandra G."/>
            <person name="Truman W A."/>
        </authorList>
    </citation>
    <scope>NUCLEOTIDE SEQUENCE [LARGE SCALE GENOMIC DNA]</scope>
    <source>
        <strain evidence="1">PS928</strain>
    </source>
</reference>
<dbReference type="EMBL" id="CABVJF010000041">
    <property type="protein sequence ID" value="VVQ26161.1"/>
    <property type="molecule type" value="Genomic_DNA"/>
</dbReference>
<dbReference type="InterPro" id="IPR014894">
    <property type="entry name" value="DcrB/EagT6"/>
</dbReference>
<dbReference type="AlphaFoldDB" id="A0A5E7VTI1"/>
<name>A0A5E7VTI1_PSEFL</name>
<dbReference type="Proteomes" id="UP000381378">
    <property type="component" value="Unassembled WGS sequence"/>
</dbReference>
<sequence length="273" mass="30804">MRRNIYDRLSERRIREQEQARVEQEIADAVPPPPERFHTNELSFVRPPTLKDKTFHVFTLTDIGPSPFSLVVGRSQVESGTDLETMAQQLLGELKKSLSHVEWIEPVTPVKVAGVDARRVEFRWRQQGHPSKWRITPRLIHIKAALPRRFLTQHAQALPQDMLLLGDPVDLRHLGNTSSQAVITISPGTFQLAAHQGLSFNQPIFTVVTERLQPAHPTTLFNQVAPSIVGIFLIPPLLDPIVFDVIKLTGIEVQPVCAASYRNSSLKRSIFQT</sequence>
<evidence type="ECO:0000313" key="1">
    <source>
        <dbReference type="EMBL" id="VVQ26161.1"/>
    </source>
</evidence>
<dbReference type="InterPro" id="IPR016123">
    <property type="entry name" value="Mog1/PsbP_a/b/a-sand"/>
</dbReference>
<dbReference type="SUPFAM" id="SSF55724">
    <property type="entry name" value="Mog1p/PsbP-like"/>
    <property type="match status" value="1"/>
</dbReference>
<accession>A0A5E7VTI1</accession>
<organism evidence="1 2">
    <name type="scientific">Pseudomonas fluorescens</name>
    <dbReference type="NCBI Taxonomy" id="294"/>
    <lineage>
        <taxon>Bacteria</taxon>
        <taxon>Pseudomonadati</taxon>
        <taxon>Pseudomonadota</taxon>
        <taxon>Gammaproteobacteria</taxon>
        <taxon>Pseudomonadales</taxon>
        <taxon>Pseudomonadaceae</taxon>
        <taxon>Pseudomonas</taxon>
    </lineage>
</organism>
<dbReference type="Pfam" id="PF08786">
    <property type="entry name" value="DcrB"/>
    <property type="match status" value="1"/>
</dbReference>
<protein>
    <submittedName>
        <fullName evidence="1">Uncharacterized protein</fullName>
    </submittedName>
</protein>
<dbReference type="Gene3D" id="3.40.1000.10">
    <property type="entry name" value="Mog1/PsbP, alpha/beta/alpha sandwich"/>
    <property type="match status" value="1"/>
</dbReference>
<proteinExistence type="predicted"/>
<gene>
    <name evidence="1" type="ORF">PS928_06386</name>
</gene>
<evidence type="ECO:0000313" key="2">
    <source>
        <dbReference type="Proteomes" id="UP000381378"/>
    </source>
</evidence>